<evidence type="ECO:0000313" key="3">
    <source>
        <dbReference type="Proteomes" id="UP000006265"/>
    </source>
</evidence>
<gene>
    <name evidence="2" type="ORF">C731_0811</name>
</gene>
<evidence type="ECO:0000256" key="1">
    <source>
        <dbReference type="SAM" id="MobiDB-lite"/>
    </source>
</evidence>
<sequence length="87" mass="8827">MHRFTTRSTYSSRVGAALVAAALVVAGLVAGPAGPGDSTGLTVARPHGPCKSVPYVGMCEPLRSKQQSGAPRQNSRGYDSNTIVGAG</sequence>
<dbReference type="OrthoDB" id="4641692at2"/>
<feature type="compositionally biased region" description="Polar residues" evidence="1">
    <location>
        <begin position="64"/>
        <end position="87"/>
    </location>
</feature>
<dbReference type="AlphaFoldDB" id="K5BKN6"/>
<dbReference type="PATRIC" id="fig|1122247.3.peg.778"/>
<dbReference type="Proteomes" id="UP000006265">
    <property type="component" value="Unassembled WGS sequence"/>
</dbReference>
<proteinExistence type="predicted"/>
<protein>
    <submittedName>
        <fullName evidence="2">Uncharacterized protein</fullName>
    </submittedName>
</protein>
<reference evidence="2 3" key="1">
    <citation type="journal article" date="2012" name="J. Bacteriol.">
        <title>Genome sequence of Mycobacterium hassiacum DSM 44199, a rare source of heat-stable mycobacterial proteins.</title>
        <authorList>
            <person name="Tiago I."/>
            <person name="Maranha A."/>
            <person name="Mendes V."/>
            <person name="Alarico S."/>
            <person name="Moynihan P.J."/>
            <person name="Clarke A.J."/>
            <person name="Macedo-Ribeiro S."/>
            <person name="Pereira P.J."/>
            <person name="Empadinhas N."/>
        </authorList>
    </citation>
    <scope>NUCLEOTIDE SEQUENCE [LARGE SCALE GENOMIC DNA]</scope>
    <source>
        <strain evidence="3">DSM 44199 / CIP 105218 / JCM 12690 / 3849</strain>
    </source>
</reference>
<comment type="caution">
    <text evidence="2">The sequence shown here is derived from an EMBL/GenBank/DDBJ whole genome shotgun (WGS) entry which is preliminary data.</text>
</comment>
<dbReference type="EMBL" id="AMRA01000022">
    <property type="protein sequence ID" value="EKF25179.1"/>
    <property type="molecule type" value="Genomic_DNA"/>
</dbReference>
<name>K5BKN6_MYCHD</name>
<keyword evidence="3" id="KW-1185">Reference proteome</keyword>
<feature type="region of interest" description="Disordered" evidence="1">
    <location>
        <begin position="63"/>
        <end position="87"/>
    </location>
</feature>
<organism evidence="2 3">
    <name type="scientific">Mycolicibacterium hassiacum (strain DSM 44199 / CIP 105218 / JCM 12690 / 3849)</name>
    <name type="common">Mycobacterium hassiacum</name>
    <dbReference type="NCBI Taxonomy" id="1122247"/>
    <lineage>
        <taxon>Bacteria</taxon>
        <taxon>Bacillati</taxon>
        <taxon>Actinomycetota</taxon>
        <taxon>Actinomycetes</taxon>
        <taxon>Mycobacteriales</taxon>
        <taxon>Mycobacteriaceae</taxon>
        <taxon>Mycolicibacterium</taxon>
    </lineage>
</organism>
<accession>K5BKN6</accession>
<evidence type="ECO:0000313" key="2">
    <source>
        <dbReference type="EMBL" id="EKF25179.1"/>
    </source>
</evidence>